<gene>
    <name evidence="2" type="ORF">CEUSTIGMA_g898.t1</name>
</gene>
<dbReference type="FunFam" id="2.30.180.10:FF:000014">
    <property type="entry name" value="Stabilin 1"/>
    <property type="match status" value="1"/>
</dbReference>
<dbReference type="GO" id="GO:0030198">
    <property type="term" value="P:extracellular matrix organization"/>
    <property type="evidence" value="ECO:0007669"/>
    <property type="project" value="TreeGrafter"/>
</dbReference>
<organism evidence="2 3">
    <name type="scientific">Chlamydomonas eustigma</name>
    <dbReference type="NCBI Taxonomy" id="1157962"/>
    <lineage>
        <taxon>Eukaryota</taxon>
        <taxon>Viridiplantae</taxon>
        <taxon>Chlorophyta</taxon>
        <taxon>core chlorophytes</taxon>
        <taxon>Chlorophyceae</taxon>
        <taxon>CS clade</taxon>
        <taxon>Chlamydomonadales</taxon>
        <taxon>Chlamydomonadaceae</taxon>
        <taxon>Chlamydomonas</taxon>
    </lineage>
</organism>
<dbReference type="SUPFAM" id="SSF82153">
    <property type="entry name" value="FAS1 domain"/>
    <property type="match status" value="1"/>
</dbReference>
<proteinExistence type="predicted"/>
<protein>
    <recommendedName>
        <fullName evidence="1">FAS1 domain-containing protein</fullName>
    </recommendedName>
</protein>
<sequence length="177" mass="18567">MAMKMSFSQRTFSARSSVVSRPGRAHLHVVAAKGGEEGGKTFDKSCYGSLASNANYTLLASSLAKAGLDKVLMGAGPFTLFAPNDDAFADAARALKITKMELLALPNLPDILKYHAVAGLVMSSDMKEGQELTTVQGSKVKVSLAGGVQINGIKVKKADFKTSNGVVHVIDGVLIPK</sequence>
<dbReference type="InterPro" id="IPR000782">
    <property type="entry name" value="FAS1_domain"/>
</dbReference>
<dbReference type="AlphaFoldDB" id="A0A250WRW6"/>
<dbReference type="GO" id="GO:0031012">
    <property type="term" value="C:extracellular matrix"/>
    <property type="evidence" value="ECO:0007669"/>
    <property type="project" value="TreeGrafter"/>
</dbReference>
<evidence type="ECO:0000259" key="1">
    <source>
        <dbReference type="PROSITE" id="PS50213"/>
    </source>
</evidence>
<evidence type="ECO:0000313" key="3">
    <source>
        <dbReference type="Proteomes" id="UP000232323"/>
    </source>
</evidence>
<dbReference type="EMBL" id="BEGY01000003">
    <property type="protein sequence ID" value="GAX73446.1"/>
    <property type="molecule type" value="Genomic_DNA"/>
</dbReference>
<dbReference type="OrthoDB" id="566721at2759"/>
<dbReference type="Pfam" id="PF02469">
    <property type="entry name" value="Fasciclin"/>
    <property type="match status" value="1"/>
</dbReference>
<dbReference type="GO" id="GO:0050839">
    <property type="term" value="F:cell adhesion molecule binding"/>
    <property type="evidence" value="ECO:0007669"/>
    <property type="project" value="TreeGrafter"/>
</dbReference>
<comment type="caution">
    <text evidence="2">The sequence shown here is derived from an EMBL/GenBank/DDBJ whole genome shotgun (WGS) entry which is preliminary data.</text>
</comment>
<dbReference type="SMART" id="SM00554">
    <property type="entry name" value="FAS1"/>
    <property type="match status" value="1"/>
</dbReference>
<dbReference type="Proteomes" id="UP000232323">
    <property type="component" value="Unassembled WGS sequence"/>
</dbReference>
<keyword evidence="3" id="KW-1185">Reference proteome</keyword>
<dbReference type="InterPro" id="IPR036378">
    <property type="entry name" value="FAS1_dom_sf"/>
</dbReference>
<dbReference type="GO" id="GO:0007155">
    <property type="term" value="P:cell adhesion"/>
    <property type="evidence" value="ECO:0007669"/>
    <property type="project" value="TreeGrafter"/>
</dbReference>
<dbReference type="STRING" id="1157962.A0A250WRW6"/>
<feature type="domain" description="FAS1" evidence="1">
    <location>
        <begin position="43"/>
        <end position="174"/>
    </location>
</feature>
<dbReference type="PANTHER" id="PTHR10900:SF77">
    <property type="entry name" value="FI19380P1"/>
    <property type="match status" value="1"/>
</dbReference>
<dbReference type="Gene3D" id="2.30.180.10">
    <property type="entry name" value="FAS1 domain"/>
    <property type="match status" value="1"/>
</dbReference>
<dbReference type="PANTHER" id="PTHR10900">
    <property type="entry name" value="PERIOSTIN-RELATED"/>
    <property type="match status" value="1"/>
</dbReference>
<name>A0A250WRW6_9CHLO</name>
<reference evidence="2 3" key="1">
    <citation type="submission" date="2017-08" db="EMBL/GenBank/DDBJ databases">
        <title>Acidophilic green algal genome provides insights into adaptation to an acidic environment.</title>
        <authorList>
            <person name="Hirooka S."/>
            <person name="Hirose Y."/>
            <person name="Kanesaki Y."/>
            <person name="Higuchi S."/>
            <person name="Fujiwara T."/>
            <person name="Onuma R."/>
            <person name="Era A."/>
            <person name="Ohbayashi R."/>
            <person name="Uzuka A."/>
            <person name="Nozaki H."/>
            <person name="Yoshikawa H."/>
            <person name="Miyagishima S.Y."/>
        </authorList>
    </citation>
    <scope>NUCLEOTIDE SEQUENCE [LARGE SCALE GENOMIC DNA]</scope>
    <source>
        <strain evidence="2 3">NIES-2499</strain>
    </source>
</reference>
<dbReference type="InterPro" id="IPR050904">
    <property type="entry name" value="Adhesion/Biosynth-related"/>
</dbReference>
<dbReference type="PROSITE" id="PS50213">
    <property type="entry name" value="FAS1"/>
    <property type="match status" value="1"/>
</dbReference>
<evidence type="ECO:0000313" key="2">
    <source>
        <dbReference type="EMBL" id="GAX73446.1"/>
    </source>
</evidence>
<dbReference type="GO" id="GO:0005615">
    <property type="term" value="C:extracellular space"/>
    <property type="evidence" value="ECO:0007669"/>
    <property type="project" value="TreeGrafter"/>
</dbReference>
<accession>A0A250WRW6</accession>